<name>A0A9W4MLT3_PENOL</name>
<evidence type="ECO:0000313" key="6">
    <source>
        <dbReference type="EMBL" id="CAG7959164.1"/>
    </source>
</evidence>
<evidence type="ECO:0000259" key="5">
    <source>
        <dbReference type="SMART" id="SM00849"/>
    </source>
</evidence>
<reference evidence="6" key="1">
    <citation type="submission" date="2021-07" db="EMBL/GenBank/DDBJ databases">
        <authorList>
            <person name="Branca A.L. A."/>
        </authorList>
    </citation>
    <scope>NUCLEOTIDE SEQUENCE</scope>
</reference>
<keyword evidence="2" id="KW-0479">Metal-binding</keyword>
<dbReference type="SUPFAM" id="SSF56281">
    <property type="entry name" value="Metallo-hydrolase/oxidoreductase"/>
    <property type="match status" value="1"/>
</dbReference>
<gene>
    <name evidence="6" type="ORF">POLS_LOCUS694</name>
</gene>
<keyword evidence="3" id="KW-0378">Hydrolase</keyword>
<dbReference type="Pfam" id="PF00753">
    <property type="entry name" value="Lactamase_B"/>
    <property type="match status" value="1"/>
</dbReference>
<evidence type="ECO:0000256" key="2">
    <source>
        <dbReference type="ARBA" id="ARBA00022723"/>
    </source>
</evidence>
<comment type="caution">
    <text evidence="6">The sequence shown here is derived from an EMBL/GenBank/DDBJ whole genome shotgun (WGS) entry which is preliminary data.</text>
</comment>
<dbReference type="PANTHER" id="PTHR42978:SF5">
    <property type="entry name" value="METALLO-BETA-LACTAMASE DOMAIN-CONTAINING PROTEIN"/>
    <property type="match status" value="1"/>
</dbReference>
<evidence type="ECO:0000256" key="4">
    <source>
        <dbReference type="ARBA" id="ARBA00022833"/>
    </source>
</evidence>
<dbReference type="EMBL" id="CAJVOS010000008">
    <property type="protein sequence ID" value="CAG7959164.1"/>
    <property type="molecule type" value="Genomic_DNA"/>
</dbReference>
<dbReference type="InterPro" id="IPR036866">
    <property type="entry name" value="RibonucZ/Hydroxyglut_hydro"/>
</dbReference>
<dbReference type="PANTHER" id="PTHR42978">
    <property type="entry name" value="QUORUM-QUENCHING LACTONASE YTNP-RELATED-RELATED"/>
    <property type="match status" value="1"/>
</dbReference>
<sequence>MENTLFPVPPGTETVRVRIIDTTTRMGKLPVAFLMEPAMKGMQYMPEMPVWSFLIEHASGQKLLFDLGVAKAFQSLSPFIQRIIESMKTDISVKDDVIDILKEEEIAPDQISGIIWSHWHFDHVGNPSLFPPSTDLIVGPGFKEAFFPAYPASPDSPIREIDLAGRNLLEIDFSEGTKTGRFRAFDFFGDGSFYLVDTPGHAVGHLGALARTTTNPDTFIFMGGDLCHHGGEIRPSQHMSLPSDLSVAMPAMLLPCPGAGIYEKLLFERRGTLEKPFFAPAPMVGTDIEGTIGTIEKAQEADADSNIWFVSAHDPSLFGIADLFPLPANDWKQKGWRAKTLWAFLRDFDEAIDAQS</sequence>
<dbReference type="Proteomes" id="UP001153618">
    <property type="component" value="Unassembled WGS sequence"/>
</dbReference>
<dbReference type="GO" id="GO:0046872">
    <property type="term" value="F:metal ion binding"/>
    <property type="evidence" value="ECO:0007669"/>
    <property type="project" value="UniProtKB-KW"/>
</dbReference>
<protein>
    <recommendedName>
        <fullName evidence="5">Metallo-beta-lactamase domain-containing protein</fullName>
    </recommendedName>
</protein>
<comment type="similarity">
    <text evidence="1">Belongs to the metallo-beta-lactamase superfamily.</text>
</comment>
<evidence type="ECO:0000313" key="7">
    <source>
        <dbReference type="Proteomes" id="UP001153618"/>
    </source>
</evidence>
<keyword evidence="4" id="KW-0862">Zinc</keyword>
<keyword evidence="7" id="KW-1185">Reference proteome</keyword>
<dbReference type="CDD" id="cd07730">
    <property type="entry name" value="metallo-hydrolase-like_MBL-fold"/>
    <property type="match status" value="1"/>
</dbReference>
<dbReference type="InterPro" id="IPR051013">
    <property type="entry name" value="MBL_superfamily_lactonases"/>
</dbReference>
<accession>A0A9W4MLT3</accession>
<dbReference type="AlphaFoldDB" id="A0A9W4MLT3"/>
<proteinExistence type="inferred from homology"/>
<organism evidence="6 7">
    <name type="scientific">Penicillium olsonii</name>
    <dbReference type="NCBI Taxonomy" id="99116"/>
    <lineage>
        <taxon>Eukaryota</taxon>
        <taxon>Fungi</taxon>
        <taxon>Dikarya</taxon>
        <taxon>Ascomycota</taxon>
        <taxon>Pezizomycotina</taxon>
        <taxon>Eurotiomycetes</taxon>
        <taxon>Eurotiomycetidae</taxon>
        <taxon>Eurotiales</taxon>
        <taxon>Aspergillaceae</taxon>
        <taxon>Penicillium</taxon>
    </lineage>
</organism>
<dbReference type="OrthoDB" id="10250730at2759"/>
<feature type="domain" description="Metallo-beta-lactamase" evidence="5">
    <location>
        <begin position="49"/>
        <end position="261"/>
    </location>
</feature>
<evidence type="ECO:0000256" key="1">
    <source>
        <dbReference type="ARBA" id="ARBA00007749"/>
    </source>
</evidence>
<dbReference type="GO" id="GO:0016787">
    <property type="term" value="F:hydrolase activity"/>
    <property type="evidence" value="ECO:0007669"/>
    <property type="project" value="UniProtKB-KW"/>
</dbReference>
<dbReference type="InterPro" id="IPR001279">
    <property type="entry name" value="Metallo-B-lactamas"/>
</dbReference>
<dbReference type="Gene3D" id="3.60.15.10">
    <property type="entry name" value="Ribonuclease Z/Hydroxyacylglutathione hydrolase-like"/>
    <property type="match status" value="1"/>
</dbReference>
<dbReference type="SMART" id="SM00849">
    <property type="entry name" value="Lactamase_B"/>
    <property type="match status" value="1"/>
</dbReference>
<evidence type="ECO:0000256" key="3">
    <source>
        <dbReference type="ARBA" id="ARBA00022801"/>
    </source>
</evidence>